<dbReference type="OrthoDB" id="9781459at2"/>
<dbReference type="EMBL" id="CP002085">
    <property type="protein sequence ID" value="ADK84686.1"/>
    <property type="molecule type" value="Genomic_DNA"/>
</dbReference>
<name>E1QGJ3_DESB2</name>
<keyword evidence="1" id="KW-1133">Transmembrane helix</keyword>
<evidence type="ECO:0000313" key="2">
    <source>
        <dbReference type="EMBL" id="ADK84686.1"/>
    </source>
</evidence>
<keyword evidence="3" id="KW-1185">Reference proteome</keyword>
<feature type="transmembrane region" description="Helical" evidence="1">
    <location>
        <begin position="187"/>
        <end position="210"/>
    </location>
</feature>
<feature type="transmembrane region" description="Helical" evidence="1">
    <location>
        <begin position="31"/>
        <end position="56"/>
    </location>
</feature>
<dbReference type="STRING" id="644282.Deba_1318"/>
<keyword evidence="1" id="KW-0812">Transmembrane</keyword>
<sequence length="221" mass="24389">MNAHTDAHTEPFVPASAHVIDCGGRAATREWVLLGVLNGLVVGLSHLIFSLYLLAGPGAIVLGIYHQCFENMLIASVYLLMALSAPRRWPFTINGMVWGLVGLMMGWWPILPVAAPAGFIVDLIVRRAVPRGRLGWLTVGFAFYSTMLCAANFWPFWLARHADVVQRQIEMYPAMVQMIEKLTAPVMISQLASAFVTGLLGAHLALRLIAKRFVFDRESPC</sequence>
<dbReference type="KEGG" id="dbr:Deba_1318"/>
<accession>E1QGJ3</accession>
<feature type="transmembrane region" description="Helical" evidence="1">
    <location>
        <begin position="106"/>
        <end position="125"/>
    </location>
</feature>
<dbReference type="Pfam" id="PF09605">
    <property type="entry name" value="Trep_Strep"/>
    <property type="match status" value="1"/>
</dbReference>
<feature type="transmembrane region" description="Helical" evidence="1">
    <location>
        <begin position="134"/>
        <end position="157"/>
    </location>
</feature>
<dbReference type="Proteomes" id="UP000009047">
    <property type="component" value="Chromosome"/>
</dbReference>
<dbReference type="RefSeq" id="WP_013258139.1">
    <property type="nucleotide sequence ID" value="NC_014365.1"/>
</dbReference>
<dbReference type="HOGENOM" id="CLU_1248958_0_0_7"/>
<evidence type="ECO:0000256" key="1">
    <source>
        <dbReference type="SAM" id="Phobius"/>
    </source>
</evidence>
<proteinExistence type="predicted"/>
<feature type="transmembrane region" description="Helical" evidence="1">
    <location>
        <begin position="68"/>
        <end position="86"/>
    </location>
</feature>
<protein>
    <submittedName>
        <fullName evidence="2">Conserved hypothetical CHP02185 integral membrane family protein</fullName>
    </submittedName>
</protein>
<dbReference type="InterPro" id="IPR011733">
    <property type="entry name" value="CHP02185_IM"/>
</dbReference>
<keyword evidence="1" id="KW-0472">Membrane</keyword>
<reference evidence="2 3" key="1">
    <citation type="journal article" date="2010" name="Stand. Genomic Sci.">
        <title>Complete genome sequence of Desulfarculus baarsii type strain (2st14).</title>
        <authorList>
            <person name="Sun H."/>
            <person name="Spring S."/>
            <person name="Lapidus A."/>
            <person name="Davenport K."/>
            <person name="Del Rio T.G."/>
            <person name="Tice H."/>
            <person name="Nolan M."/>
            <person name="Copeland A."/>
            <person name="Cheng J.F."/>
            <person name="Lucas S."/>
            <person name="Tapia R."/>
            <person name="Goodwin L."/>
            <person name="Pitluck S."/>
            <person name="Ivanova N."/>
            <person name="Pagani I."/>
            <person name="Mavromatis K."/>
            <person name="Ovchinnikova G."/>
            <person name="Pati A."/>
            <person name="Chen A."/>
            <person name="Palaniappan K."/>
            <person name="Hauser L."/>
            <person name="Chang Y.J."/>
            <person name="Jeffries C.D."/>
            <person name="Detter J.C."/>
            <person name="Han C."/>
            <person name="Rohde M."/>
            <person name="Brambilla E."/>
            <person name="Goker M."/>
            <person name="Woyke T."/>
            <person name="Bristow J."/>
            <person name="Eisen J.A."/>
            <person name="Markowitz V."/>
            <person name="Hugenholtz P."/>
            <person name="Kyrpides N.C."/>
            <person name="Klenk H.P."/>
            <person name="Land M."/>
        </authorList>
    </citation>
    <scope>NUCLEOTIDE SEQUENCE [LARGE SCALE GENOMIC DNA]</scope>
    <source>
        <strain evidence="3">ATCC 33931 / DSM 2075 / LMG 7858 / VKM B-1802 / 2st14</strain>
    </source>
</reference>
<evidence type="ECO:0000313" key="3">
    <source>
        <dbReference type="Proteomes" id="UP000009047"/>
    </source>
</evidence>
<organism evidence="2 3">
    <name type="scientific">Desulfarculus baarsii (strain ATCC 33931 / DSM 2075 / LMG 7858 / VKM B-1802 / 2st14)</name>
    <dbReference type="NCBI Taxonomy" id="644282"/>
    <lineage>
        <taxon>Bacteria</taxon>
        <taxon>Pseudomonadati</taxon>
        <taxon>Thermodesulfobacteriota</taxon>
        <taxon>Desulfarculia</taxon>
        <taxon>Desulfarculales</taxon>
        <taxon>Desulfarculaceae</taxon>
        <taxon>Desulfarculus</taxon>
    </lineage>
</organism>
<dbReference type="AlphaFoldDB" id="E1QGJ3"/>
<gene>
    <name evidence="2" type="ordered locus">Deba_1318</name>
</gene>